<keyword evidence="3" id="KW-1185">Reference proteome</keyword>
<dbReference type="Proteomes" id="UP000425178">
    <property type="component" value="Chromosome"/>
</dbReference>
<accession>A0A6B8VZU9</accession>
<name>A0A6B8VZU9_9CORY</name>
<dbReference type="KEGG" id="ccoe:CETAM_04775"/>
<proteinExistence type="predicted"/>
<feature type="region of interest" description="Disordered" evidence="1">
    <location>
        <begin position="245"/>
        <end position="265"/>
    </location>
</feature>
<sequence>MAVPTYPLARPPAGTDVHSLPMESVSQAILFSHLRTAELIETTGTLIPVRLIPDLVRGGWRVLWGYGTIGSLPPGMREVFPDIDRVHAARWEPLTFARVFINRERGLLDVAVELPAPELTVPWNSLPEGALVLPQGRRWPADLPAGPDRQLLGLLRGEEVTLGGEVVATLDPVLAHRMRSHLAGDTPLGVRVFMVNGEAFLDVDAGEPVAVHPLPEPEPAPEPEPEFPLEGPWAVTMEAADLVDPIPTGPRTISFPVVDSDHVDR</sequence>
<dbReference type="RefSeq" id="WP_156227461.1">
    <property type="nucleotide sequence ID" value="NZ_CP046453.1"/>
</dbReference>
<evidence type="ECO:0000313" key="2">
    <source>
        <dbReference type="EMBL" id="QGU04226.1"/>
    </source>
</evidence>
<evidence type="ECO:0000256" key="1">
    <source>
        <dbReference type="SAM" id="MobiDB-lite"/>
    </source>
</evidence>
<dbReference type="EMBL" id="CP046453">
    <property type="protein sequence ID" value="QGU04226.1"/>
    <property type="molecule type" value="Genomic_DNA"/>
</dbReference>
<dbReference type="AlphaFoldDB" id="A0A6B8VZU9"/>
<protein>
    <submittedName>
        <fullName evidence="2">Uncharacterized protein</fullName>
    </submittedName>
</protein>
<gene>
    <name evidence="2" type="ORF">CETAM_04775</name>
</gene>
<reference evidence="2 3" key="1">
    <citation type="journal article" date="2021" name="Int. J. Syst. Evol. Microbiol.">
        <title>Classification of three corynebacterial strains isolated from a small paddock in North Rhine-Westphalia: proposal of &lt;i&gt;Corynebacterium kalinowskii&lt;/i&gt; sp. nov., &lt;i&gt;Corynebacterium comes&lt;/i&gt; sp. nov. and &lt;i&gt;Corynebacterium occultum&lt;/i&gt; sp. nov.</title>
        <authorList>
            <person name="Schaffert L."/>
            <person name="Ruwe M."/>
            <person name="Milse J."/>
            <person name="Hanuschka K."/>
            <person name="Ortseifen V."/>
            <person name="Droste J."/>
            <person name="Brandt D."/>
            <person name="Schl L."/>
            <person name="Kutter Y."/>
            <person name="Vinke S."/>
            <person name="Vieh P."/>
            <person name="Jacob L."/>
            <person name="L N.C."/>
            <person name="Schulte-Berndt E."/>
            <person name="Hain C."/>
            <person name="Linder M."/>
            <person name="Schmidt P."/>
            <person name="Wollenschl L."/>
            <person name="Luttermann T."/>
            <person name="Thieme E."/>
            <person name="Hassa J."/>
            <person name="Haak M."/>
            <person name="Wittchen M."/>
            <person name="Mentz A."/>
            <person name="Persicke M."/>
            <person name="Busche T."/>
            <person name="R C."/>
        </authorList>
    </citation>
    <scope>NUCLEOTIDE SEQUENCE [LARGE SCALE GENOMIC DNA]</scope>
    <source>
        <strain evidence="2 3">2019</strain>
    </source>
</reference>
<evidence type="ECO:0000313" key="3">
    <source>
        <dbReference type="Proteomes" id="UP000425178"/>
    </source>
</evidence>
<organism evidence="2 3">
    <name type="scientific">Corynebacterium comes</name>
    <dbReference type="NCBI Taxonomy" id="2675218"/>
    <lineage>
        <taxon>Bacteria</taxon>
        <taxon>Bacillati</taxon>
        <taxon>Actinomycetota</taxon>
        <taxon>Actinomycetes</taxon>
        <taxon>Mycobacteriales</taxon>
        <taxon>Corynebacteriaceae</taxon>
        <taxon>Corynebacterium</taxon>
    </lineage>
</organism>